<keyword evidence="2" id="KW-0808">Transferase</keyword>
<evidence type="ECO:0000313" key="3">
    <source>
        <dbReference type="Proteomes" id="UP000076798"/>
    </source>
</evidence>
<gene>
    <name evidence="2" type="ORF">SISSUDRAFT_1124466</name>
</gene>
<dbReference type="Pfam" id="PF01467">
    <property type="entry name" value="CTP_transf_like"/>
    <property type="match status" value="1"/>
</dbReference>
<keyword evidence="3" id="KW-1185">Reference proteome</keyword>
<reference evidence="2 3" key="1">
    <citation type="journal article" date="2016" name="Mol. Biol. Evol.">
        <title>Comparative Genomics of Early-Diverging Mushroom-Forming Fungi Provides Insights into the Origins of Lignocellulose Decay Capabilities.</title>
        <authorList>
            <person name="Nagy L.G."/>
            <person name="Riley R."/>
            <person name="Tritt A."/>
            <person name="Adam C."/>
            <person name="Daum C."/>
            <person name="Floudas D."/>
            <person name="Sun H."/>
            <person name="Yadav J.S."/>
            <person name="Pangilinan J."/>
            <person name="Larsson K.H."/>
            <person name="Matsuura K."/>
            <person name="Barry K."/>
            <person name="Labutti K."/>
            <person name="Kuo R."/>
            <person name="Ohm R.A."/>
            <person name="Bhattacharya S.S."/>
            <person name="Shirouzu T."/>
            <person name="Yoshinaga Y."/>
            <person name="Martin F.M."/>
            <person name="Grigoriev I.V."/>
            <person name="Hibbett D.S."/>
        </authorList>
    </citation>
    <scope>NUCLEOTIDE SEQUENCE [LARGE SCALE GENOMIC DNA]</scope>
    <source>
        <strain evidence="2 3">HHB10207 ss-3</strain>
    </source>
</reference>
<dbReference type="SUPFAM" id="SSF52374">
    <property type="entry name" value="Nucleotidylyl transferase"/>
    <property type="match status" value="1"/>
</dbReference>
<name>A0A166IIM3_9AGAM</name>
<dbReference type="NCBIfam" id="TIGR00125">
    <property type="entry name" value="cyt_tran_rel"/>
    <property type="match status" value="1"/>
</dbReference>
<accession>A0A166IIM3</accession>
<dbReference type="PANTHER" id="PTHR10695:SF46">
    <property type="entry name" value="BIFUNCTIONAL COENZYME A SYNTHASE-RELATED"/>
    <property type="match status" value="1"/>
</dbReference>
<evidence type="ECO:0000259" key="1">
    <source>
        <dbReference type="Pfam" id="PF01467"/>
    </source>
</evidence>
<dbReference type="GO" id="GO:0004140">
    <property type="term" value="F:dephospho-CoA kinase activity"/>
    <property type="evidence" value="ECO:0007669"/>
    <property type="project" value="TreeGrafter"/>
</dbReference>
<dbReference type="OrthoDB" id="330671at2759"/>
<dbReference type="InterPro" id="IPR004821">
    <property type="entry name" value="Cyt_trans-like"/>
</dbReference>
<dbReference type="GO" id="GO:0015937">
    <property type="term" value="P:coenzyme A biosynthetic process"/>
    <property type="evidence" value="ECO:0007669"/>
    <property type="project" value="TreeGrafter"/>
</dbReference>
<protein>
    <submittedName>
        <fullName evidence="2">Nucleotidylyl transferase</fullName>
    </submittedName>
</protein>
<proteinExistence type="predicted"/>
<sequence>MTESHSYENAILVLTIPNLDIPNHLSSSIAEATIRTRKRLIICVNSVILGNHSPTQTWYKVQSLLSFIYVQAMKEVVRLDNLLMVVDVLLHGPKESPNIPNDVEWQAIFRINGDLGTISVPGHATIVDLKPAPEADPSSFSVAESKDTSHLPPSYRVVALGGTYDHLHPGHKILLTMGTWLATEKLIVGVTVDSMLVKKNHAQALENLDQRLASIKAFLDLVKPNITHYLAPMDDVYGPTGWDPDIQALVVSKETIAGAIAIREHRKKKDLPPLEEFVIDVISSDNSNLEGEDAEFLKQSKMSSTAIREWILRKAAEHV</sequence>
<dbReference type="AlphaFoldDB" id="A0A166IIM3"/>
<organism evidence="2 3">
    <name type="scientific">Sistotremastrum suecicum HHB10207 ss-3</name>
    <dbReference type="NCBI Taxonomy" id="1314776"/>
    <lineage>
        <taxon>Eukaryota</taxon>
        <taxon>Fungi</taxon>
        <taxon>Dikarya</taxon>
        <taxon>Basidiomycota</taxon>
        <taxon>Agaricomycotina</taxon>
        <taxon>Agaricomycetes</taxon>
        <taxon>Sistotremastrales</taxon>
        <taxon>Sistotremastraceae</taxon>
        <taxon>Sistotremastrum</taxon>
    </lineage>
</organism>
<dbReference type="PANTHER" id="PTHR10695">
    <property type="entry name" value="DEPHOSPHO-COA KINASE-RELATED"/>
    <property type="match status" value="1"/>
</dbReference>
<dbReference type="Proteomes" id="UP000076798">
    <property type="component" value="Unassembled WGS sequence"/>
</dbReference>
<feature type="domain" description="Cytidyltransferase-like" evidence="1">
    <location>
        <begin position="160"/>
        <end position="309"/>
    </location>
</feature>
<dbReference type="EMBL" id="KV428006">
    <property type="protein sequence ID" value="KZT43784.1"/>
    <property type="molecule type" value="Genomic_DNA"/>
</dbReference>
<dbReference type="Gene3D" id="3.40.50.620">
    <property type="entry name" value="HUPs"/>
    <property type="match status" value="1"/>
</dbReference>
<dbReference type="InterPro" id="IPR014729">
    <property type="entry name" value="Rossmann-like_a/b/a_fold"/>
</dbReference>
<dbReference type="STRING" id="1314776.A0A166IIM3"/>
<evidence type="ECO:0000313" key="2">
    <source>
        <dbReference type="EMBL" id="KZT43784.1"/>
    </source>
</evidence>